<dbReference type="InterPro" id="IPR036390">
    <property type="entry name" value="WH_DNA-bd_sf"/>
</dbReference>
<dbReference type="EMBL" id="RSCL01000017">
    <property type="protein sequence ID" value="RUT02143.1"/>
    <property type="molecule type" value="Genomic_DNA"/>
</dbReference>
<accession>A0A433V7Q2</accession>
<dbReference type="RefSeq" id="WP_158632907.1">
    <property type="nucleotide sequence ID" value="NZ_RSCL01000017.1"/>
</dbReference>
<dbReference type="InterPro" id="IPR019238">
    <property type="entry name" value="AbiEi_2"/>
</dbReference>
<sequence length="284" mass="32501">MKAYEFPAQVNAEGKIELPDTLLHQLQQNQQLKVIIVVNEPSQDEVSNEAWLSLAAESIKGDQDDAAYTSQITPTVLKVIYILLKTPEILTFPLLELANTTGVALETLKKILENLYKLGYLYRQPRGGYRIANYIKLFERWEIGYVESLRPKLLLETFTYTEETKFSEAAMKIIELANKKNFLIGGELGASLAIPYLVPQRATLHVVDNYDSIIDKLKLKPSPRGEISFLKQFDNFNHGSYNQDLYIADPLLIHAELMIDSNDRLEETAKRIFTKYIISRQQDE</sequence>
<reference evidence="1" key="2">
    <citation type="journal article" date="2019" name="Genome Biol. Evol.">
        <title>Day and night: Metabolic profiles and evolutionary relationships of six axenic non-marine cyanobacteria.</title>
        <authorList>
            <person name="Will S.E."/>
            <person name="Henke P."/>
            <person name="Boedeker C."/>
            <person name="Huang S."/>
            <person name="Brinkmann H."/>
            <person name="Rohde M."/>
            <person name="Jarek M."/>
            <person name="Friedl T."/>
            <person name="Seufert S."/>
            <person name="Schumacher M."/>
            <person name="Overmann J."/>
            <person name="Neumann-Schaal M."/>
            <person name="Petersen J."/>
        </authorList>
    </citation>
    <scope>NUCLEOTIDE SEQUENCE [LARGE SCALE GENOMIC DNA]</scope>
    <source>
        <strain evidence="1">PCC 7102</strain>
    </source>
</reference>
<dbReference type="AlphaFoldDB" id="A0A433V7Q2"/>
<gene>
    <name evidence="1" type="ORF">DSM106972_062180</name>
</gene>
<evidence type="ECO:0000313" key="1">
    <source>
        <dbReference type="EMBL" id="RUT02143.1"/>
    </source>
</evidence>
<reference evidence="1" key="1">
    <citation type="submission" date="2018-12" db="EMBL/GenBank/DDBJ databases">
        <authorList>
            <person name="Will S."/>
            <person name="Neumann-Schaal M."/>
            <person name="Henke P."/>
        </authorList>
    </citation>
    <scope>NUCLEOTIDE SEQUENCE</scope>
    <source>
        <strain evidence="1">PCC 7102</strain>
    </source>
</reference>
<keyword evidence="2" id="KW-1185">Reference proteome</keyword>
<name>A0A433V7Q2_9CYAN</name>
<dbReference type="OrthoDB" id="573320at2"/>
<evidence type="ECO:0000313" key="2">
    <source>
        <dbReference type="Proteomes" id="UP000271624"/>
    </source>
</evidence>
<dbReference type="SUPFAM" id="SSF46785">
    <property type="entry name" value="Winged helix' DNA-binding domain"/>
    <property type="match status" value="1"/>
</dbReference>
<protein>
    <submittedName>
        <fullName evidence="1">Uncharacterized protein</fullName>
    </submittedName>
</protein>
<proteinExistence type="predicted"/>
<organism evidence="1 2">
    <name type="scientific">Dulcicalothrix desertica PCC 7102</name>
    <dbReference type="NCBI Taxonomy" id="232991"/>
    <lineage>
        <taxon>Bacteria</taxon>
        <taxon>Bacillati</taxon>
        <taxon>Cyanobacteriota</taxon>
        <taxon>Cyanophyceae</taxon>
        <taxon>Nostocales</taxon>
        <taxon>Calotrichaceae</taxon>
        <taxon>Dulcicalothrix</taxon>
    </lineage>
</organism>
<dbReference type="Pfam" id="PF09952">
    <property type="entry name" value="AbiEi_2"/>
    <property type="match status" value="1"/>
</dbReference>
<comment type="caution">
    <text evidence="1">The sequence shown here is derived from an EMBL/GenBank/DDBJ whole genome shotgun (WGS) entry which is preliminary data.</text>
</comment>
<dbReference type="Proteomes" id="UP000271624">
    <property type="component" value="Unassembled WGS sequence"/>
</dbReference>